<dbReference type="PANTHER" id="PTHR43712">
    <property type="entry name" value="PUTATIVE (AFU_ORTHOLOGUE AFUA_4G14580)-RELATED"/>
    <property type="match status" value="1"/>
</dbReference>
<gene>
    <name evidence="6" type="ORF">MVEN_01262500</name>
</gene>
<dbReference type="Gene3D" id="1.10.10.10">
    <property type="entry name" value="Winged helix-like DNA-binding domain superfamily/Winged helix DNA-binding domain"/>
    <property type="match status" value="1"/>
</dbReference>
<sequence length="397" mass="44330">MALSGVDKIINVLDSISPDLNVQEHTQVIEALRRTLNRLQTPFERAWEMIIPQPLVFAACQTTIDLGLWEAWRSAGGGQKSLDELAELCNKNCNPNLLRRLMRLLVARNVVEETGLDMFQPTAFSLAMGDRSIALTLQSGTHHWIPTALEVPSHLAQTAYQESTDANNTAYIKMTSNPEKLDFFARCGRKPEYQESFVQSMSTATAWKQNWTDYFDTSTLVDESVLDNGKNTPIFVEIGGNTGVDVTRFLEKHPDVPDGSLVLQDLDDVISMVKVDPKIRVMAHDFFKPQPVINSRIYFLHAILHDWPDALALQILSNLVPAFKKGYSKLLIADVVIPPEGASAMQAAQDLLMMGLLSAGERTEAAWSKLLNTAGFKVVKVWKDSRKMECVIEAELE</sequence>
<evidence type="ECO:0000259" key="5">
    <source>
        <dbReference type="Pfam" id="PF00891"/>
    </source>
</evidence>
<feature type="domain" description="O-methyltransferase C-terminal" evidence="5">
    <location>
        <begin position="216"/>
        <end position="377"/>
    </location>
</feature>
<dbReference type="OrthoDB" id="2890051at2759"/>
<keyword evidence="3" id="KW-0949">S-adenosyl-L-methionine</keyword>
<evidence type="ECO:0000313" key="6">
    <source>
        <dbReference type="EMBL" id="KAF7352951.1"/>
    </source>
</evidence>
<accession>A0A8H6Y698</accession>
<proteinExistence type="predicted"/>
<dbReference type="PANTHER" id="PTHR43712:SF8">
    <property type="entry name" value="O-METHYLTRANSFERASE AF390-400"/>
    <property type="match status" value="1"/>
</dbReference>
<evidence type="ECO:0000256" key="4">
    <source>
        <dbReference type="PIRSR" id="PIRSR005739-1"/>
    </source>
</evidence>
<dbReference type="SUPFAM" id="SSF53335">
    <property type="entry name" value="S-adenosyl-L-methionine-dependent methyltransferases"/>
    <property type="match status" value="1"/>
</dbReference>
<dbReference type="InterPro" id="IPR036388">
    <property type="entry name" value="WH-like_DNA-bd_sf"/>
</dbReference>
<dbReference type="Proteomes" id="UP000620124">
    <property type="component" value="Unassembled WGS sequence"/>
</dbReference>
<evidence type="ECO:0000256" key="1">
    <source>
        <dbReference type="ARBA" id="ARBA00022603"/>
    </source>
</evidence>
<keyword evidence="7" id="KW-1185">Reference proteome</keyword>
<dbReference type="InterPro" id="IPR029063">
    <property type="entry name" value="SAM-dependent_MTases_sf"/>
</dbReference>
<dbReference type="GO" id="GO:0032259">
    <property type="term" value="P:methylation"/>
    <property type="evidence" value="ECO:0007669"/>
    <property type="project" value="UniProtKB-KW"/>
</dbReference>
<evidence type="ECO:0000256" key="2">
    <source>
        <dbReference type="ARBA" id="ARBA00022679"/>
    </source>
</evidence>
<feature type="active site" description="Proton acceptor" evidence="4">
    <location>
        <position position="305"/>
    </location>
</feature>
<reference evidence="6" key="1">
    <citation type="submission" date="2020-05" db="EMBL/GenBank/DDBJ databases">
        <title>Mycena genomes resolve the evolution of fungal bioluminescence.</title>
        <authorList>
            <person name="Tsai I.J."/>
        </authorList>
    </citation>
    <scope>NUCLEOTIDE SEQUENCE</scope>
    <source>
        <strain evidence="6">CCC161011</strain>
    </source>
</reference>
<dbReference type="PIRSF" id="PIRSF005739">
    <property type="entry name" value="O-mtase"/>
    <property type="match status" value="1"/>
</dbReference>
<name>A0A8H6Y698_9AGAR</name>
<dbReference type="PROSITE" id="PS51683">
    <property type="entry name" value="SAM_OMT_II"/>
    <property type="match status" value="1"/>
</dbReference>
<dbReference type="GO" id="GO:0008171">
    <property type="term" value="F:O-methyltransferase activity"/>
    <property type="evidence" value="ECO:0007669"/>
    <property type="project" value="InterPro"/>
</dbReference>
<comment type="caution">
    <text evidence="6">The sequence shown here is derived from an EMBL/GenBank/DDBJ whole genome shotgun (WGS) entry which is preliminary data.</text>
</comment>
<keyword evidence="2 6" id="KW-0808">Transferase</keyword>
<keyword evidence="1 6" id="KW-0489">Methyltransferase</keyword>
<dbReference type="EMBL" id="JACAZI010000009">
    <property type="protein sequence ID" value="KAF7352951.1"/>
    <property type="molecule type" value="Genomic_DNA"/>
</dbReference>
<dbReference type="Pfam" id="PF00891">
    <property type="entry name" value="Methyltransf_2"/>
    <property type="match status" value="1"/>
</dbReference>
<protein>
    <submittedName>
        <fullName evidence="6">Demethylsterigmatocystin 6-O-methyltransferase</fullName>
    </submittedName>
</protein>
<dbReference type="InterPro" id="IPR001077">
    <property type="entry name" value="COMT_C"/>
</dbReference>
<dbReference type="SUPFAM" id="SSF46785">
    <property type="entry name" value="Winged helix' DNA-binding domain"/>
    <property type="match status" value="1"/>
</dbReference>
<evidence type="ECO:0000256" key="3">
    <source>
        <dbReference type="ARBA" id="ARBA00022691"/>
    </source>
</evidence>
<dbReference type="InterPro" id="IPR036390">
    <property type="entry name" value="WH_DNA-bd_sf"/>
</dbReference>
<dbReference type="AlphaFoldDB" id="A0A8H6Y698"/>
<dbReference type="InterPro" id="IPR016461">
    <property type="entry name" value="COMT-like"/>
</dbReference>
<dbReference type="Gene3D" id="3.40.50.150">
    <property type="entry name" value="Vaccinia Virus protein VP39"/>
    <property type="match status" value="1"/>
</dbReference>
<organism evidence="6 7">
    <name type="scientific">Mycena venus</name>
    <dbReference type="NCBI Taxonomy" id="2733690"/>
    <lineage>
        <taxon>Eukaryota</taxon>
        <taxon>Fungi</taxon>
        <taxon>Dikarya</taxon>
        <taxon>Basidiomycota</taxon>
        <taxon>Agaricomycotina</taxon>
        <taxon>Agaricomycetes</taxon>
        <taxon>Agaricomycetidae</taxon>
        <taxon>Agaricales</taxon>
        <taxon>Marasmiineae</taxon>
        <taxon>Mycenaceae</taxon>
        <taxon>Mycena</taxon>
    </lineage>
</organism>
<evidence type="ECO:0000313" key="7">
    <source>
        <dbReference type="Proteomes" id="UP000620124"/>
    </source>
</evidence>